<dbReference type="PANTHER" id="PTHR24223">
    <property type="entry name" value="ATP-BINDING CASSETTE SUB-FAMILY C"/>
    <property type="match status" value="1"/>
</dbReference>
<dbReference type="Proteomes" id="UP000054047">
    <property type="component" value="Unassembled WGS sequence"/>
</dbReference>
<dbReference type="InterPro" id="IPR003439">
    <property type="entry name" value="ABC_transporter-like_ATP-bd"/>
</dbReference>
<dbReference type="OrthoDB" id="6500128at2759"/>
<dbReference type="GO" id="GO:0016887">
    <property type="term" value="F:ATP hydrolysis activity"/>
    <property type="evidence" value="ECO:0007669"/>
    <property type="project" value="InterPro"/>
</dbReference>
<evidence type="ECO:0000256" key="2">
    <source>
        <dbReference type="ARBA" id="ARBA00022840"/>
    </source>
</evidence>
<protein>
    <recommendedName>
        <fullName evidence="3">ABC transporter domain-containing protein</fullName>
    </recommendedName>
</protein>
<proteinExistence type="predicted"/>
<evidence type="ECO:0000313" key="4">
    <source>
        <dbReference type="EMBL" id="KIH44235.1"/>
    </source>
</evidence>
<evidence type="ECO:0000259" key="3">
    <source>
        <dbReference type="Pfam" id="PF00005"/>
    </source>
</evidence>
<evidence type="ECO:0000256" key="1">
    <source>
        <dbReference type="ARBA" id="ARBA00022741"/>
    </source>
</evidence>
<organism evidence="4 5">
    <name type="scientific">Ancylostoma duodenale</name>
    <dbReference type="NCBI Taxonomy" id="51022"/>
    <lineage>
        <taxon>Eukaryota</taxon>
        <taxon>Metazoa</taxon>
        <taxon>Ecdysozoa</taxon>
        <taxon>Nematoda</taxon>
        <taxon>Chromadorea</taxon>
        <taxon>Rhabditida</taxon>
        <taxon>Rhabditina</taxon>
        <taxon>Rhabditomorpha</taxon>
        <taxon>Strongyloidea</taxon>
        <taxon>Ancylostomatidae</taxon>
        <taxon>Ancylostomatinae</taxon>
        <taxon>Ancylostoma</taxon>
    </lineage>
</organism>
<reference evidence="4 5" key="1">
    <citation type="submission" date="2013-12" db="EMBL/GenBank/DDBJ databases">
        <title>Draft genome of the parsitic nematode Ancylostoma duodenale.</title>
        <authorList>
            <person name="Mitreva M."/>
        </authorList>
    </citation>
    <scope>NUCLEOTIDE SEQUENCE [LARGE SCALE GENOMIC DNA]</scope>
    <source>
        <strain evidence="4 5">Zhejiang</strain>
    </source>
</reference>
<feature type="non-terminal residue" evidence="4">
    <location>
        <position position="1"/>
    </location>
</feature>
<dbReference type="GO" id="GO:0042626">
    <property type="term" value="F:ATPase-coupled transmembrane transporter activity"/>
    <property type="evidence" value="ECO:0007669"/>
    <property type="project" value="TreeGrafter"/>
</dbReference>
<dbReference type="GO" id="GO:0005524">
    <property type="term" value="F:ATP binding"/>
    <property type="evidence" value="ECO:0007669"/>
    <property type="project" value="UniProtKB-KW"/>
</dbReference>
<sequence>TVRDNITAGKDFDAKLYDALMPGGDLYEISDNGATLSGGQRTRVALARALYQDNSMYLLDEPLASLDRRVADYVWVEAIEKRLRDRGRLVIVATHDARVLARADEIIVLGSDGKVDKQGTPREVLGVNVAELGSEEEDSGAETELERIVLQDEERQYIIQTAQTLAQAERTSGNRLSRLPVVAQPEIARRAVGSTAVWAGNSAGDREPLGRW</sequence>
<feature type="domain" description="ABC transporter" evidence="3">
    <location>
        <begin position="28"/>
        <end position="64"/>
    </location>
</feature>
<dbReference type="AlphaFoldDB" id="A0A0C2F6T1"/>
<dbReference type="EMBL" id="KN779267">
    <property type="protein sequence ID" value="KIH44235.1"/>
    <property type="molecule type" value="Genomic_DNA"/>
</dbReference>
<dbReference type="SUPFAM" id="SSF52540">
    <property type="entry name" value="P-loop containing nucleoside triphosphate hydrolases"/>
    <property type="match status" value="1"/>
</dbReference>
<name>A0A0C2F6T1_9BILA</name>
<dbReference type="InterPro" id="IPR027417">
    <property type="entry name" value="P-loop_NTPase"/>
</dbReference>
<dbReference type="Gene3D" id="3.40.50.300">
    <property type="entry name" value="P-loop containing nucleotide triphosphate hydrolases"/>
    <property type="match status" value="1"/>
</dbReference>
<evidence type="ECO:0000313" key="5">
    <source>
        <dbReference type="Proteomes" id="UP000054047"/>
    </source>
</evidence>
<dbReference type="Pfam" id="PF00005">
    <property type="entry name" value="ABC_tran"/>
    <property type="match status" value="1"/>
</dbReference>
<gene>
    <name evidence="4" type="ORF">ANCDUO_25745</name>
</gene>
<keyword evidence="5" id="KW-1185">Reference proteome</keyword>
<dbReference type="GO" id="GO:0016020">
    <property type="term" value="C:membrane"/>
    <property type="evidence" value="ECO:0007669"/>
    <property type="project" value="TreeGrafter"/>
</dbReference>
<keyword evidence="2" id="KW-0067">ATP-binding</keyword>
<dbReference type="PANTHER" id="PTHR24223:SF330">
    <property type="entry name" value="ATP-BINDING CASSETTE SUB-FAMILY C MEMBER 10"/>
    <property type="match status" value="1"/>
</dbReference>
<keyword evidence="1" id="KW-0547">Nucleotide-binding</keyword>
<accession>A0A0C2F6T1</accession>
<dbReference type="InterPro" id="IPR050173">
    <property type="entry name" value="ABC_transporter_C-like"/>
</dbReference>